<feature type="region of interest" description="Disordered" evidence="1">
    <location>
        <begin position="801"/>
        <end position="892"/>
    </location>
</feature>
<dbReference type="InterPro" id="IPR011598">
    <property type="entry name" value="bHLH_dom"/>
</dbReference>
<dbReference type="EMBL" id="VCGU01000002">
    <property type="protein sequence ID" value="TRY79526.1"/>
    <property type="molecule type" value="Genomic_DNA"/>
</dbReference>
<comment type="caution">
    <text evidence="3">The sequence shown here is derived from an EMBL/GenBank/DDBJ whole genome shotgun (WGS) entry which is preliminary data.</text>
</comment>
<evidence type="ECO:0000313" key="3">
    <source>
        <dbReference type="EMBL" id="TRY79526.1"/>
    </source>
</evidence>
<evidence type="ECO:0000313" key="4">
    <source>
        <dbReference type="Proteomes" id="UP000318571"/>
    </source>
</evidence>
<feature type="compositionally biased region" description="Low complexity" evidence="1">
    <location>
        <begin position="741"/>
        <end position="754"/>
    </location>
</feature>
<protein>
    <recommendedName>
        <fullName evidence="2">BHLH domain-containing protein</fullName>
    </recommendedName>
</protein>
<dbReference type="PROSITE" id="PS50888">
    <property type="entry name" value="BHLH"/>
    <property type="match status" value="1"/>
</dbReference>
<feature type="compositionally biased region" description="Basic and acidic residues" evidence="1">
    <location>
        <begin position="929"/>
        <end position="943"/>
    </location>
</feature>
<sequence length="1216" mass="131121">MTNPPLAAMTGIARSSKPQPIALGGALGGALGVGDPRFRQWEKLRRDRFNELLSELAALLPGYSGKWDGPAPTGPAPTGPAPYGPGLKWSKKEIVERAIHRIQSLVAAQTCPAPTSGSNETTPSSGPTGARPPRVRAGRAGPALERKMRGLWRQNRKLRELLRVELDIDLSESDFNKLNVREIKAVIDCVQRDRASSKALEKGHEANIDPTSVLRDEDVFVAPIHTSDHSYALVVRDQPDVVIDNQPIVEEVIETGPPTPLPVPMQIHPPTPAPVPALVPAPAPPSMPGPVVSEKVDVVERVPAPPTLPQITILPTPQYLVPGFMSGGVFMPTVNQVDKWPLPRLSRGQAGVQTVNVISSAPKTSVLDLSELRRLRIGRRGQKKRTKKQIAQDKEKERKAQEEKEKKKEEADMAAEVKASEKKNPVVVVVEKEVMGIQDVAKVEASLPAAILASEDPNASDHEEDSMETIDLTKELQEKEPGEPKSKLEKDEKHPPKEVKVFKEKIRVRSDPETSEGKSKSKSSYSIAALCQISVNIGEPSETAMVNSPGMVSLNSVGTGSPAVTPAPTPTPPTQMRSESLPNINEVLNEPKTQASKLIQELRPNKDNDKEVKEDLPPKDTEKALSSLHEELKRVDESLKEFKDPNPKPNRIPTQPQPAQMAQPSATPLELKKPRKDLSVFDFPERKMDSPIPQFPRSPTKSTAKAVQPSIPKTPSSGSKKAPPQKTMSERPRTSAAPLISNTTSSMPTTFTSTLGSMAPNPQPSNQMGTSQFHPLPTHYPALPTVPSHAPDFMASSAYSNPYQTSSTTRYHGNGQGYHGHQNMHYTPQDYQRNDYYARSYPSPSPATSSTLASPQYSGSASCTSKKHRSRPSNPMPPQLPTEPYGLMAPPDAHSKVFSVNQLVNSKQALSSSSNKKTAKRPASSSSKALKDVKDSRLDDRYRVPKQPRQTSSRSTSGSRARPSYSAESLIGNPNVNPPLDCHINHPGFDPMGLSVVNQGTGHQTQDHTRNWTGDQTNLGSFQFSSMSPSPATNIFGTDIGSLDFHFASDLVSTSSAGMSFSSQGYTGHNSSAASKQMSHHLPPNQSSSLSNFNLSTIFPEINVNEKLPASLALPPMHKAVISSSSSSSSSSTSSTALGGSHGQTGSSLIGSVPSVPSTANNNQNGTGLTLPSVGGAPPPDFRQLTTPDILPHSIALLGSHSQVFLQFVNANFSSH</sequence>
<dbReference type="InterPro" id="IPR036638">
    <property type="entry name" value="HLH_DNA-bd_sf"/>
</dbReference>
<dbReference type="SMART" id="SM00353">
    <property type="entry name" value="HLH"/>
    <property type="match status" value="1"/>
</dbReference>
<feature type="domain" description="BHLH" evidence="2">
    <location>
        <begin position="33"/>
        <end position="105"/>
    </location>
</feature>
<dbReference type="OMA" id="PLDCHIN"/>
<evidence type="ECO:0000259" key="2">
    <source>
        <dbReference type="PROSITE" id="PS50888"/>
    </source>
</evidence>
<dbReference type="GO" id="GO:0046983">
    <property type="term" value="F:protein dimerization activity"/>
    <property type="evidence" value="ECO:0007669"/>
    <property type="project" value="InterPro"/>
</dbReference>
<feature type="compositionally biased region" description="Polar residues" evidence="1">
    <location>
        <begin position="112"/>
        <end position="125"/>
    </location>
</feature>
<dbReference type="Proteomes" id="UP000318571">
    <property type="component" value="Chromosome 6"/>
</dbReference>
<feature type="compositionally biased region" description="Basic and acidic residues" evidence="1">
    <location>
        <begin position="603"/>
        <end position="646"/>
    </location>
</feature>
<feature type="compositionally biased region" description="Basic and acidic residues" evidence="1">
    <location>
        <begin position="472"/>
        <end position="519"/>
    </location>
</feature>
<accession>A0A553PPB6</accession>
<feature type="compositionally biased region" description="Low complexity" evidence="1">
    <location>
        <begin position="947"/>
        <end position="964"/>
    </location>
</feature>
<dbReference type="SUPFAM" id="SSF47459">
    <property type="entry name" value="HLH, helix-loop-helix DNA-binding domain"/>
    <property type="match status" value="1"/>
</dbReference>
<feature type="compositionally biased region" description="Polar residues" evidence="1">
    <location>
        <begin position="1062"/>
        <end position="1077"/>
    </location>
</feature>
<proteinExistence type="predicted"/>
<feature type="region of interest" description="Disordered" evidence="1">
    <location>
        <begin position="108"/>
        <end position="143"/>
    </location>
</feature>
<feature type="compositionally biased region" description="Polar residues" evidence="1">
    <location>
        <begin position="801"/>
        <end position="810"/>
    </location>
</feature>
<name>A0A553PPB6_TIGCA</name>
<dbReference type="Gene3D" id="4.10.280.10">
    <property type="entry name" value="Helix-loop-helix DNA-binding domain"/>
    <property type="match status" value="1"/>
</dbReference>
<feature type="region of interest" description="Disordered" evidence="1">
    <location>
        <begin position="1062"/>
        <end position="1087"/>
    </location>
</feature>
<feature type="region of interest" description="Disordered" evidence="1">
    <location>
        <begin position="472"/>
        <end position="525"/>
    </location>
</feature>
<feature type="region of interest" description="Disordered" evidence="1">
    <location>
        <begin position="907"/>
        <end position="968"/>
    </location>
</feature>
<feature type="compositionally biased region" description="Polar residues" evidence="1">
    <location>
        <begin position="1144"/>
        <end position="1170"/>
    </location>
</feature>
<feature type="compositionally biased region" description="Low complexity" evidence="1">
    <location>
        <begin position="1123"/>
        <end position="1136"/>
    </location>
</feature>
<feature type="compositionally biased region" description="Polar residues" evidence="1">
    <location>
        <begin position="907"/>
        <end position="916"/>
    </location>
</feature>
<dbReference type="Pfam" id="PF00010">
    <property type="entry name" value="HLH"/>
    <property type="match status" value="1"/>
</dbReference>
<feature type="compositionally biased region" description="Low complexity" evidence="1">
    <location>
        <begin position="837"/>
        <end position="855"/>
    </location>
</feature>
<feature type="compositionally biased region" description="Basic and acidic residues" evidence="1">
    <location>
        <begin position="390"/>
        <end position="411"/>
    </location>
</feature>
<feature type="compositionally biased region" description="Basic and acidic residues" evidence="1">
    <location>
        <begin position="670"/>
        <end position="689"/>
    </location>
</feature>
<gene>
    <name evidence="3" type="ORF">TCAL_09433</name>
</gene>
<feature type="compositionally biased region" description="Polar residues" evidence="1">
    <location>
        <begin position="764"/>
        <end position="773"/>
    </location>
</feature>
<feature type="region of interest" description="Disordered" evidence="1">
    <location>
        <begin position="378"/>
        <end position="417"/>
    </location>
</feature>
<feature type="compositionally biased region" description="Polar residues" evidence="1">
    <location>
        <begin position="697"/>
        <end position="719"/>
    </location>
</feature>
<feature type="region of interest" description="Disordered" evidence="1">
    <location>
        <begin position="1123"/>
        <end position="1186"/>
    </location>
</feature>
<feature type="compositionally biased region" description="Basic residues" evidence="1">
    <location>
        <begin position="378"/>
        <end position="388"/>
    </location>
</feature>
<reference evidence="3 4" key="1">
    <citation type="journal article" date="2018" name="Nat. Ecol. Evol.">
        <title>Genomic signatures of mitonuclear coevolution across populations of Tigriopus californicus.</title>
        <authorList>
            <person name="Barreto F.S."/>
            <person name="Watson E.T."/>
            <person name="Lima T.G."/>
            <person name="Willett C.S."/>
            <person name="Edmands S."/>
            <person name="Li W."/>
            <person name="Burton R.S."/>
        </authorList>
    </citation>
    <scope>NUCLEOTIDE SEQUENCE [LARGE SCALE GENOMIC DNA]</scope>
    <source>
        <strain evidence="3 4">San Diego</strain>
    </source>
</reference>
<feature type="compositionally biased region" description="Low complexity" evidence="1">
    <location>
        <begin position="653"/>
        <end position="668"/>
    </location>
</feature>
<organism evidence="3 4">
    <name type="scientific">Tigriopus californicus</name>
    <name type="common">Marine copepod</name>
    <dbReference type="NCBI Taxonomy" id="6832"/>
    <lineage>
        <taxon>Eukaryota</taxon>
        <taxon>Metazoa</taxon>
        <taxon>Ecdysozoa</taxon>
        <taxon>Arthropoda</taxon>
        <taxon>Crustacea</taxon>
        <taxon>Multicrustacea</taxon>
        <taxon>Hexanauplia</taxon>
        <taxon>Copepoda</taxon>
        <taxon>Harpacticoida</taxon>
        <taxon>Harpacticidae</taxon>
        <taxon>Tigriopus</taxon>
    </lineage>
</organism>
<dbReference type="AlphaFoldDB" id="A0A553PPB6"/>
<feature type="region of interest" description="Disordered" evidence="1">
    <location>
        <begin position="553"/>
        <end position="789"/>
    </location>
</feature>
<evidence type="ECO:0000256" key="1">
    <source>
        <dbReference type="SAM" id="MobiDB-lite"/>
    </source>
</evidence>
<keyword evidence="4" id="KW-1185">Reference proteome</keyword>